<dbReference type="EMBL" id="OA884800">
    <property type="protein sequence ID" value="CAD7281315.1"/>
    <property type="molecule type" value="Genomic_DNA"/>
</dbReference>
<protein>
    <recommendedName>
        <fullName evidence="9">Discoidin domain-containing protein</fullName>
    </recommendedName>
</protein>
<keyword evidence="5" id="KW-0472">Membrane</keyword>
<evidence type="ECO:0000256" key="3">
    <source>
        <dbReference type="ARBA" id="ARBA00022729"/>
    </source>
</evidence>
<dbReference type="AlphaFoldDB" id="A0A7R9GG51"/>
<evidence type="ECO:0000256" key="6">
    <source>
        <dbReference type="ARBA" id="ARBA00023157"/>
    </source>
</evidence>
<evidence type="ECO:0000256" key="1">
    <source>
        <dbReference type="ARBA" id="ARBA00004479"/>
    </source>
</evidence>
<feature type="domain" description="Discoidin" evidence="9">
    <location>
        <begin position="2"/>
        <end position="114"/>
    </location>
</feature>
<sequence>GSPWVGWRNVTGSSGPVEITFEFDDVRNFSEVSLQMSNKFSDGVKVFSHARVFFGVGGRYYNTNPLTVFYAPDDILEHPRFVKIKLRNRIGKFVKLQLFYAADWMMISEVTFVSEIVEGERPDEEEPILSSLDYDNGETDHISVFHSNNNNNNNNPGKSGGNPPNRSTAETGSKEDASERMNSGRALVNNGGGDETAATEPQDHTYNPQ</sequence>
<evidence type="ECO:0000256" key="7">
    <source>
        <dbReference type="ARBA" id="ARBA00023180"/>
    </source>
</evidence>
<keyword evidence="11" id="KW-1185">Reference proteome</keyword>
<evidence type="ECO:0000256" key="5">
    <source>
        <dbReference type="ARBA" id="ARBA00023136"/>
    </source>
</evidence>
<feature type="non-terminal residue" evidence="10">
    <location>
        <position position="209"/>
    </location>
</feature>
<dbReference type="Pfam" id="PF21114">
    <property type="entry name" value="DDR1-2_DS-like"/>
    <property type="match status" value="1"/>
</dbReference>
<dbReference type="EMBL" id="CAJPEX010002763">
    <property type="protein sequence ID" value="CAG0921467.1"/>
    <property type="molecule type" value="Genomic_DNA"/>
</dbReference>
<feature type="compositionally biased region" description="Low complexity" evidence="8">
    <location>
        <begin position="147"/>
        <end position="167"/>
    </location>
</feature>
<dbReference type="GO" id="GO:0016020">
    <property type="term" value="C:membrane"/>
    <property type="evidence" value="ECO:0007669"/>
    <property type="project" value="UniProtKB-SubCell"/>
</dbReference>
<evidence type="ECO:0000256" key="2">
    <source>
        <dbReference type="ARBA" id="ARBA00022692"/>
    </source>
</evidence>
<keyword evidence="3" id="KW-0732">Signal</keyword>
<accession>A0A7R9GG51</accession>
<proteinExistence type="predicted"/>
<evidence type="ECO:0000313" key="11">
    <source>
        <dbReference type="Proteomes" id="UP000678499"/>
    </source>
</evidence>
<evidence type="ECO:0000256" key="4">
    <source>
        <dbReference type="ARBA" id="ARBA00022989"/>
    </source>
</evidence>
<dbReference type="Proteomes" id="UP000678499">
    <property type="component" value="Unassembled WGS sequence"/>
</dbReference>
<dbReference type="OrthoDB" id="6071166at2759"/>
<dbReference type="Gene3D" id="2.60.120.1190">
    <property type="match status" value="1"/>
</dbReference>
<feature type="region of interest" description="Disordered" evidence="8">
    <location>
        <begin position="139"/>
        <end position="209"/>
    </location>
</feature>
<keyword evidence="2" id="KW-0812">Transmembrane</keyword>
<evidence type="ECO:0000256" key="8">
    <source>
        <dbReference type="SAM" id="MobiDB-lite"/>
    </source>
</evidence>
<keyword evidence="6" id="KW-1015">Disulfide bond</keyword>
<evidence type="ECO:0000259" key="9">
    <source>
        <dbReference type="Pfam" id="PF21114"/>
    </source>
</evidence>
<comment type="subcellular location">
    <subcellularLocation>
        <location evidence="1">Membrane</location>
        <topology evidence="1">Single-pass type I membrane protein</topology>
    </subcellularLocation>
</comment>
<dbReference type="InterPro" id="IPR048525">
    <property type="entry name" value="DDR1-2_DS-like"/>
</dbReference>
<keyword evidence="4" id="KW-1133">Transmembrane helix</keyword>
<evidence type="ECO:0000313" key="10">
    <source>
        <dbReference type="EMBL" id="CAD7281315.1"/>
    </source>
</evidence>
<name>A0A7R9GG51_9CRUS</name>
<reference evidence="10" key="1">
    <citation type="submission" date="2020-11" db="EMBL/GenBank/DDBJ databases">
        <authorList>
            <person name="Tran Van P."/>
        </authorList>
    </citation>
    <scope>NUCLEOTIDE SEQUENCE</scope>
</reference>
<keyword evidence="7" id="KW-0325">Glycoprotein</keyword>
<gene>
    <name evidence="10" type="ORF">NMOB1V02_LOCUS8963</name>
</gene>
<organism evidence="10">
    <name type="scientific">Notodromas monacha</name>
    <dbReference type="NCBI Taxonomy" id="399045"/>
    <lineage>
        <taxon>Eukaryota</taxon>
        <taxon>Metazoa</taxon>
        <taxon>Ecdysozoa</taxon>
        <taxon>Arthropoda</taxon>
        <taxon>Crustacea</taxon>
        <taxon>Oligostraca</taxon>
        <taxon>Ostracoda</taxon>
        <taxon>Podocopa</taxon>
        <taxon>Podocopida</taxon>
        <taxon>Cypridocopina</taxon>
        <taxon>Cypridoidea</taxon>
        <taxon>Cyprididae</taxon>
        <taxon>Notodromas</taxon>
    </lineage>
</organism>